<proteinExistence type="predicted"/>
<sequence length="247" mass="28250">MKVKPEKKWIAIVTSGLIIISAGLLWHKSAQKPGMKVNCSTILHYDHAKPDYISTLELTFRLDSDFEGLVVLSGSIDTATGRQTVSRNIMFDYDIKVPGEIIVRNMSYIKTSRDNADDEIIKQSFFFVPEGTERQLRLSPLGNAWLLGNPQSPLCCVLTKNDKQITFLSRIKRVVHASHNLLSDVRFRLTEQRQPLFFHSLQIHLHSPHPHKIEKRVINYLFRALTRHKKSPVVSHGQIFQGKQLST</sequence>
<dbReference type="EMBL" id="CP022114">
    <property type="protein sequence ID" value="ASG63007.1"/>
    <property type="molecule type" value="Genomic_DNA"/>
</dbReference>
<dbReference type="AlphaFoldDB" id="A0A248KHD8"/>
<reference evidence="2 3" key="1">
    <citation type="submission" date="2017-06" db="EMBL/GenBank/DDBJ databases">
        <title>Origin of plasmid-mediated fosfomycin resistance gene fosA3.</title>
        <authorList>
            <person name="Ito R."/>
            <person name="Pacey M.P."/>
            <person name="Doi Y."/>
        </authorList>
    </citation>
    <scope>NUCLEOTIDE SEQUENCE [LARGE SCALE GENOMIC DNA]</scope>
    <source>
        <strain evidence="2 3">YDC799</strain>
    </source>
</reference>
<keyword evidence="1" id="KW-0472">Membrane</keyword>
<evidence type="ECO:0000313" key="3">
    <source>
        <dbReference type="Proteomes" id="UP000197098"/>
    </source>
</evidence>
<evidence type="ECO:0000313" key="2">
    <source>
        <dbReference type="EMBL" id="ASG63007.1"/>
    </source>
</evidence>
<dbReference type="Proteomes" id="UP000197098">
    <property type="component" value="Chromosome"/>
</dbReference>
<accession>A0A248KHD8</accession>
<organism evidence="2 3">
    <name type="scientific">Kluyvera genomosp. 3</name>
    <dbReference type="NCBI Taxonomy" id="2774055"/>
    <lineage>
        <taxon>Bacteria</taxon>
        <taxon>Pseudomonadati</taxon>
        <taxon>Pseudomonadota</taxon>
        <taxon>Gammaproteobacteria</taxon>
        <taxon>Enterobacterales</taxon>
        <taxon>Enterobacteriaceae</taxon>
        <taxon>Kluyvera</taxon>
    </lineage>
</organism>
<evidence type="ECO:0000256" key="1">
    <source>
        <dbReference type="SAM" id="Phobius"/>
    </source>
</evidence>
<protein>
    <submittedName>
        <fullName evidence="2">Uncharacterized protein</fullName>
    </submittedName>
</protein>
<feature type="transmembrane region" description="Helical" evidence="1">
    <location>
        <begin position="9"/>
        <end position="26"/>
    </location>
</feature>
<keyword evidence="1" id="KW-0812">Transmembrane</keyword>
<name>A0A248KHD8_9ENTR</name>
<keyword evidence="1" id="KW-1133">Transmembrane helix</keyword>
<gene>
    <name evidence="2" type="ORF">CEW81_07120</name>
</gene>